<feature type="domain" description="PpiC" evidence="9">
    <location>
        <begin position="178"/>
        <end position="280"/>
    </location>
</feature>
<dbReference type="HAMAP" id="MF_01183">
    <property type="entry name" value="Chaperone_SurA"/>
    <property type="match status" value="1"/>
</dbReference>
<dbReference type="RefSeq" id="WP_232348854.1">
    <property type="nucleotide sequence ID" value="NZ_FOOU01000002.1"/>
</dbReference>
<feature type="chain" id="PRO_5011802007" description="Chaperone SurA" evidence="7">
    <location>
        <begin position="29"/>
        <end position="437"/>
    </location>
</feature>
<dbReference type="Gene3D" id="1.10.4030.10">
    <property type="entry name" value="Porin chaperone SurA, peptide-binding domain"/>
    <property type="match status" value="1"/>
</dbReference>
<dbReference type="STRING" id="1045558.SAMN05216175_102121"/>
<evidence type="ECO:0000256" key="8">
    <source>
        <dbReference type="SAM" id="MobiDB-lite"/>
    </source>
</evidence>
<reference evidence="11" key="1">
    <citation type="submission" date="2016-10" db="EMBL/GenBank/DDBJ databases">
        <authorList>
            <person name="Varghese N."/>
            <person name="Submissions S."/>
        </authorList>
    </citation>
    <scope>NUCLEOTIDE SEQUENCE [LARGE SCALE GENOMIC DNA]</scope>
    <source>
        <strain evidence="11">CGMCC 1.10971</strain>
    </source>
</reference>
<proteinExistence type="inferred from homology"/>
<keyword evidence="11" id="KW-1185">Reference proteome</keyword>
<dbReference type="GO" id="GO:0030288">
    <property type="term" value="C:outer membrane-bounded periplasmic space"/>
    <property type="evidence" value="ECO:0007669"/>
    <property type="project" value="InterPro"/>
</dbReference>
<dbReference type="Proteomes" id="UP000198623">
    <property type="component" value="Unassembled WGS sequence"/>
</dbReference>
<dbReference type="PANTHER" id="PTHR47637:SF1">
    <property type="entry name" value="CHAPERONE SURA"/>
    <property type="match status" value="1"/>
</dbReference>
<dbReference type="InterPro" id="IPR023034">
    <property type="entry name" value="PPIase_SurA"/>
</dbReference>
<dbReference type="PANTHER" id="PTHR47637">
    <property type="entry name" value="CHAPERONE SURA"/>
    <property type="match status" value="1"/>
</dbReference>
<comment type="catalytic activity">
    <reaction evidence="7">
        <text>[protein]-peptidylproline (omega=180) = [protein]-peptidylproline (omega=0)</text>
        <dbReference type="Rhea" id="RHEA:16237"/>
        <dbReference type="Rhea" id="RHEA-COMP:10747"/>
        <dbReference type="Rhea" id="RHEA-COMP:10748"/>
        <dbReference type="ChEBI" id="CHEBI:83833"/>
        <dbReference type="ChEBI" id="CHEBI:83834"/>
        <dbReference type="EC" id="5.2.1.8"/>
    </reaction>
</comment>
<dbReference type="InterPro" id="IPR027304">
    <property type="entry name" value="Trigger_fact/SurA_dom_sf"/>
</dbReference>
<feature type="signal peptide" evidence="7">
    <location>
        <begin position="1"/>
        <end position="28"/>
    </location>
</feature>
<comment type="function">
    <text evidence="7">Chaperone involved in the correct folding and assembly of outer membrane proteins. Recognizes specific patterns of aromatic residues and the orientation of their side chains, which are found more frequently in integral outer membrane proteins. May act in both early periplasmic and late outer membrane-associated steps of protein maturation.</text>
</comment>
<evidence type="ECO:0000256" key="1">
    <source>
        <dbReference type="ARBA" id="ARBA00022729"/>
    </source>
</evidence>
<organism evidence="10 11">
    <name type="scientific">Neptunomonas qingdaonensis</name>
    <dbReference type="NCBI Taxonomy" id="1045558"/>
    <lineage>
        <taxon>Bacteria</taxon>
        <taxon>Pseudomonadati</taxon>
        <taxon>Pseudomonadota</taxon>
        <taxon>Gammaproteobacteria</taxon>
        <taxon>Oceanospirillales</taxon>
        <taxon>Oceanospirillaceae</taxon>
        <taxon>Neptunomonas</taxon>
    </lineage>
</organism>
<evidence type="ECO:0000259" key="9">
    <source>
        <dbReference type="PROSITE" id="PS50198"/>
    </source>
</evidence>
<dbReference type="InterPro" id="IPR046357">
    <property type="entry name" value="PPIase_dom_sf"/>
</dbReference>
<comment type="subcellular location">
    <subcellularLocation>
        <location evidence="7">Periplasm</location>
    </subcellularLocation>
    <text evidence="7">Is capable of associating with the outer membrane.</text>
</comment>
<keyword evidence="1 7" id="KW-0732">Signal</keyword>
<dbReference type="SUPFAM" id="SSF54534">
    <property type="entry name" value="FKBP-like"/>
    <property type="match status" value="2"/>
</dbReference>
<evidence type="ECO:0000256" key="6">
    <source>
        <dbReference type="ARBA" id="ARBA00023235"/>
    </source>
</evidence>
<dbReference type="GO" id="GO:0042277">
    <property type="term" value="F:peptide binding"/>
    <property type="evidence" value="ECO:0007669"/>
    <property type="project" value="InterPro"/>
</dbReference>
<comment type="domain">
    <text evidence="7">The PPIase activity resides only in the second parvulin domain. The N-terminal region and the C-terminal tail are necessary and sufficient for the chaperone activity of SurA. The PPIase activity is dispensable for SurA to function as a chaperone. The N-terminal region and the C-terminal tail are also required for porin recognition.</text>
</comment>
<dbReference type="InterPro" id="IPR015391">
    <property type="entry name" value="SurA_N"/>
</dbReference>
<evidence type="ECO:0000256" key="4">
    <source>
        <dbReference type="ARBA" id="ARBA00023110"/>
    </source>
</evidence>
<keyword evidence="3 7" id="KW-0574">Periplasm</keyword>
<dbReference type="PROSITE" id="PS01096">
    <property type="entry name" value="PPIC_PPIASE_1"/>
    <property type="match status" value="1"/>
</dbReference>
<evidence type="ECO:0000313" key="11">
    <source>
        <dbReference type="Proteomes" id="UP000198623"/>
    </source>
</evidence>
<evidence type="ECO:0000256" key="3">
    <source>
        <dbReference type="ARBA" id="ARBA00022764"/>
    </source>
</evidence>
<dbReference type="InterPro" id="IPR050280">
    <property type="entry name" value="OMP_Chaperone_SurA"/>
</dbReference>
<protein>
    <recommendedName>
        <fullName evidence="7">Chaperone SurA</fullName>
    </recommendedName>
    <alternativeName>
        <fullName evidence="7">Peptidyl-prolyl cis-trans isomerase SurA</fullName>
        <shortName evidence="7">PPIase SurA</shortName>
        <ecNumber evidence="7">5.2.1.8</ecNumber>
    </alternativeName>
    <alternativeName>
        <fullName evidence="7">Rotamase SurA</fullName>
    </alternativeName>
</protein>
<evidence type="ECO:0000256" key="2">
    <source>
        <dbReference type="ARBA" id="ARBA00022737"/>
    </source>
</evidence>
<dbReference type="SUPFAM" id="SSF109998">
    <property type="entry name" value="Triger factor/SurA peptide-binding domain-like"/>
    <property type="match status" value="1"/>
</dbReference>
<dbReference type="GO" id="GO:0051082">
    <property type="term" value="F:unfolded protein binding"/>
    <property type="evidence" value="ECO:0007669"/>
    <property type="project" value="UniProtKB-UniRule"/>
</dbReference>
<sequence length="437" mass="48755" precursor="true">MINSNFMKIRQFGLASLASLILSSQLHAAPLHLDKVVAIVNDDIVLESEFKQRLQIIRDQLSARNQRIPPDNILAPQVLDRLVLDNLMLQLAEKQGLKVTDRQLNDAINNIASRNGMSLVQFRQALIAEGQDYATAREQIRREMLIAQVQQSNVSRRIRVSDQEIKNFLKSDAALANQSELLLSIILTSIPEQASSEQIQAAEAKANSIYQTLINNNADFAETAIATSSAPNALNGGDLGWRKMAELPEALAAVVGNMKPGDISKPVKAASGFYITQLRDKRGGAVQLVNQTKVRHILLKPSEIRSPAQTQRLIERLHTRLQEGESFAELAKELSDDPASGSEGGDLSWTSPGQMVPEFEQEMERTPIGELSAPFESRFGWHILQVQDRRTQDMGDQVMESQARSTISKRKFSEELVNWLREMRSAAYVEIKDEIKP</sequence>
<dbReference type="InterPro" id="IPR023058">
    <property type="entry name" value="PPIase_PpiC_CS"/>
</dbReference>
<keyword evidence="4 7" id="KW-0697">Rotamase</keyword>
<dbReference type="GO" id="GO:0050821">
    <property type="term" value="P:protein stabilization"/>
    <property type="evidence" value="ECO:0007669"/>
    <property type="project" value="InterPro"/>
</dbReference>
<dbReference type="Pfam" id="PF13616">
    <property type="entry name" value="Rotamase_3"/>
    <property type="match status" value="1"/>
</dbReference>
<name>A0A1I2MV89_9GAMM</name>
<dbReference type="GO" id="GO:0006457">
    <property type="term" value="P:protein folding"/>
    <property type="evidence" value="ECO:0007669"/>
    <property type="project" value="UniProtKB-UniRule"/>
</dbReference>
<accession>A0A1I2MV89</accession>
<evidence type="ECO:0000256" key="5">
    <source>
        <dbReference type="ARBA" id="ARBA00023186"/>
    </source>
</evidence>
<evidence type="ECO:0000256" key="7">
    <source>
        <dbReference type="HAMAP-Rule" id="MF_01183"/>
    </source>
</evidence>
<dbReference type="PROSITE" id="PS50198">
    <property type="entry name" value="PPIC_PPIASE_2"/>
    <property type="match status" value="2"/>
</dbReference>
<evidence type="ECO:0000313" key="10">
    <source>
        <dbReference type="EMBL" id="SFF95485.1"/>
    </source>
</evidence>
<keyword evidence="2 7" id="KW-0677">Repeat</keyword>
<dbReference type="Gene3D" id="3.10.50.40">
    <property type="match status" value="2"/>
</dbReference>
<dbReference type="GO" id="GO:0043165">
    <property type="term" value="P:Gram-negative-bacterium-type cell outer membrane assembly"/>
    <property type="evidence" value="ECO:0007669"/>
    <property type="project" value="InterPro"/>
</dbReference>
<dbReference type="GO" id="GO:0003755">
    <property type="term" value="F:peptidyl-prolyl cis-trans isomerase activity"/>
    <property type="evidence" value="ECO:0007669"/>
    <property type="project" value="UniProtKB-UniRule"/>
</dbReference>
<keyword evidence="6 7" id="KW-0413">Isomerase</keyword>
<feature type="domain" description="PpiC" evidence="9">
    <location>
        <begin position="289"/>
        <end position="388"/>
    </location>
</feature>
<dbReference type="Pfam" id="PF00639">
    <property type="entry name" value="Rotamase"/>
    <property type="match status" value="1"/>
</dbReference>
<keyword evidence="5 7" id="KW-0143">Chaperone</keyword>
<dbReference type="AlphaFoldDB" id="A0A1I2MV89"/>
<dbReference type="InterPro" id="IPR000297">
    <property type="entry name" value="PPIase_PpiC"/>
</dbReference>
<gene>
    <name evidence="7" type="primary">surA</name>
    <name evidence="10" type="ORF">SAMN05216175_102121</name>
</gene>
<dbReference type="Pfam" id="PF09312">
    <property type="entry name" value="SurA_N"/>
    <property type="match status" value="1"/>
</dbReference>
<dbReference type="EMBL" id="FOOU01000002">
    <property type="protein sequence ID" value="SFF95485.1"/>
    <property type="molecule type" value="Genomic_DNA"/>
</dbReference>
<feature type="region of interest" description="Disordered" evidence="8">
    <location>
        <begin position="333"/>
        <end position="352"/>
    </location>
</feature>
<dbReference type="EC" id="5.2.1.8" evidence="7"/>